<evidence type="ECO:0000313" key="1">
    <source>
        <dbReference type="EMBL" id="CAB5217701.1"/>
    </source>
</evidence>
<accession>A0A6J7WIB8</accession>
<dbReference type="EMBL" id="LR798251">
    <property type="protein sequence ID" value="CAB5217701.1"/>
    <property type="molecule type" value="Genomic_DNA"/>
</dbReference>
<proteinExistence type="predicted"/>
<name>A0A6J7WIB8_9CAUD</name>
<organism evidence="1">
    <name type="scientific">uncultured Caudovirales phage</name>
    <dbReference type="NCBI Taxonomy" id="2100421"/>
    <lineage>
        <taxon>Viruses</taxon>
        <taxon>Duplodnaviria</taxon>
        <taxon>Heunggongvirae</taxon>
        <taxon>Uroviricota</taxon>
        <taxon>Caudoviricetes</taxon>
        <taxon>Peduoviridae</taxon>
        <taxon>Maltschvirus</taxon>
        <taxon>Maltschvirus maltsch</taxon>
    </lineage>
</organism>
<gene>
    <name evidence="1" type="ORF">UFOVP210_4</name>
</gene>
<sequence length="148" mass="15480">MPVPLLVKDVLVEVSFGVTAQGGATPVPVDPVTADPNYECQAKSLRVSIQSSTIDLSTLCSTTNEVFETRKAGSLDMDIYVDKTAGPIFQGKVGWLCKVKVVMGSSTGGTKIYNGLVTDVTLNMSPGEVQTESITLALGAFGFTSVAT</sequence>
<protein>
    <submittedName>
        <fullName evidence="1">Uncharacterized protein</fullName>
    </submittedName>
</protein>
<reference evidence="1" key="1">
    <citation type="submission" date="2020-05" db="EMBL/GenBank/DDBJ databases">
        <authorList>
            <person name="Chiriac C."/>
            <person name="Salcher M."/>
            <person name="Ghai R."/>
            <person name="Kavagutti S V."/>
        </authorList>
    </citation>
    <scope>NUCLEOTIDE SEQUENCE</scope>
</reference>